<name>A0A6G0X3P9_APHCR</name>
<keyword evidence="2" id="KW-1185">Reference proteome</keyword>
<gene>
    <name evidence="1" type="ORF">FWK35_00027893</name>
</gene>
<dbReference type="AlphaFoldDB" id="A0A6G0X3P9"/>
<dbReference type="EMBL" id="VUJU01008188">
    <property type="protein sequence ID" value="KAF0734467.1"/>
    <property type="molecule type" value="Genomic_DNA"/>
</dbReference>
<feature type="non-terminal residue" evidence="1">
    <location>
        <position position="244"/>
    </location>
</feature>
<sequence length="244" mass="28293">MVHLPYVQLPYVQLPLSRIPHAPNLTTLFVFISFTTLRMFLNAHSCSGSTLILDENGFKVFLIVMSLHFRRLVGMIIIEYISQLNKKNIEEIDLFEFEKFLTSCLKPRATIANLVRDLLTILCGRCDVDDAASNLIAMWIRRKKPLSSTLFKQSDNNLRDRSLVGEHRYLNYKISTHTWSILGSDIIPTPSTISEMKIILDKYEEFENRSWDIDVRNQFFILLMAEKDHSHVLEDIGIARDTDK</sequence>
<comment type="caution">
    <text evidence="1">The sequence shown here is derived from an EMBL/GenBank/DDBJ whole genome shotgun (WGS) entry which is preliminary data.</text>
</comment>
<proteinExistence type="predicted"/>
<evidence type="ECO:0000313" key="1">
    <source>
        <dbReference type="EMBL" id="KAF0734467.1"/>
    </source>
</evidence>
<organism evidence="1 2">
    <name type="scientific">Aphis craccivora</name>
    <name type="common">Cowpea aphid</name>
    <dbReference type="NCBI Taxonomy" id="307492"/>
    <lineage>
        <taxon>Eukaryota</taxon>
        <taxon>Metazoa</taxon>
        <taxon>Ecdysozoa</taxon>
        <taxon>Arthropoda</taxon>
        <taxon>Hexapoda</taxon>
        <taxon>Insecta</taxon>
        <taxon>Pterygota</taxon>
        <taxon>Neoptera</taxon>
        <taxon>Paraneoptera</taxon>
        <taxon>Hemiptera</taxon>
        <taxon>Sternorrhyncha</taxon>
        <taxon>Aphidomorpha</taxon>
        <taxon>Aphidoidea</taxon>
        <taxon>Aphididae</taxon>
        <taxon>Aphidini</taxon>
        <taxon>Aphis</taxon>
        <taxon>Aphis</taxon>
    </lineage>
</organism>
<evidence type="ECO:0000313" key="2">
    <source>
        <dbReference type="Proteomes" id="UP000478052"/>
    </source>
</evidence>
<reference evidence="1 2" key="1">
    <citation type="submission" date="2019-08" db="EMBL/GenBank/DDBJ databases">
        <title>Whole genome of Aphis craccivora.</title>
        <authorList>
            <person name="Voronova N.V."/>
            <person name="Shulinski R.S."/>
            <person name="Bandarenka Y.V."/>
            <person name="Zhorov D.G."/>
            <person name="Warner D."/>
        </authorList>
    </citation>
    <scope>NUCLEOTIDE SEQUENCE [LARGE SCALE GENOMIC DNA]</scope>
    <source>
        <strain evidence="1">180601</strain>
        <tissue evidence="1">Whole Body</tissue>
    </source>
</reference>
<accession>A0A6G0X3P9</accession>
<protein>
    <submittedName>
        <fullName evidence="1">HTH psq-type domain-containing protein</fullName>
    </submittedName>
</protein>
<dbReference type="Proteomes" id="UP000478052">
    <property type="component" value="Unassembled WGS sequence"/>
</dbReference>